<dbReference type="AlphaFoldDB" id="A0AAW1JT05"/>
<organism evidence="1 2">
    <name type="scientific">Saponaria officinalis</name>
    <name type="common">Common soapwort</name>
    <name type="synonym">Lychnis saponaria</name>
    <dbReference type="NCBI Taxonomy" id="3572"/>
    <lineage>
        <taxon>Eukaryota</taxon>
        <taxon>Viridiplantae</taxon>
        <taxon>Streptophyta</taxon>
        <taxon>Embryophyta</taxon>
        <taxon>Tracheophyta</taxon>
        <taxon>Spermatophyta</taxon>
        <taxon>Magnoliopsida</taxon>
        <taxon>eudicotyledons</taxon>
        <taxon>Gunneridae</taxon>
        <taxon>Pentapetalae</taxon>
        <taxon>Caryophyllales</taxon>
        <taxon>Caryophyllaceae</taxon>
        <taxon>Caryophylleae</taxon>
        <taxon>Saponaria</taxon>
    </lineage>
</organism>
<protein>
    <submittedName>
        <fullName evidence="1">Uncharacterized protein</fullName>
    </submittedName>
</protein>
<gene>
    <name evidence="1" type="ORF">RND81_07G204900</name>
</gene>
<comment type="caution">
    <text evidence="1">The sequence shown here is derived from an EMBL/GenBank/DDBJ whole genome shotgun (WGS) entry which is preliminary data.</text>
</comment>
<proteinExistence type="predicted"/>
<accession>A0AAW1JT05</accession>
<keyword evidence="2" id="KW-1185">Reference proteome</keyword>
<evidence type="ECO:0000313" key="1">
    <source>
        <dbReference type="EMBL" id="KAK9707557.1"/>
    </source>
</evidence>
<dbReference type="EMBL" id="JBDFQZ010000007">
    <property type="protein sequence ID" value="KAK9707557.1"/>
    <property type="molecule type" value="Genomic_DNA"/>
</dbReference>
<name>A0AAW1JT05_SAPOF</name>
<dbReference type="Proteomes" id="UP001443914">
    <property type="component" value="Unassembled WGS sequence"/>
</dbReference>
<sequence length="106" mass="12521">MNFISTLREQCIVWPITGAPNYPSPPAQNYHSHRHHLRHHYSIRHYVHFHHHSHHHLHSLLSTCATLFRHRLRTTPHPPASTHNNDFPTMDAQLPFPYRLSSTFDA</sequence>
<evidence type="ECO:0000313" key="2">
    <source>
        <dbReference type="Proteomes" id="UP001443914"/>
    </source>
</evidence>
<reference evidence="1" key="1">
    <citation type="submission" date="2024-03" db="EMBL/GenBank/DDBJ databases">
        <title>WGS assembly of Saponaria officinalis var. Norfolk2.</title>
        <authorList>
            <person name="Jenkins J."/>
            <person name="Shu S."/>
            <person name="Grimwood J."/>
            <person name="Barry K."/>
            <person name="Goodstein D."/>
            <person name="Schmutz J."/>
            <person name="Leebens-Mack J."/>
            <person name="Osbourn A."/>
        </authorList>
    </citation>
    <scope>NUCLEOTIDE SEQUENCE [LARGE SCALE GENOMIC DNA]</scope>
    <source>
        <strain evidence="1">JIC</strain>
    </source>
</reference>